<evidence type="ECO:0000259" key="4">
    <source>
        <dbReference type="PROSITE" id="PS50075"/>
    </source>
</evidence>
<dbReference type="PROSITE" id="PS50075">
    <property type="entry name" value="CARRIER"/>
    <property type="match status" value="1"/>
</dbReference>
<dbReference type="SUPFAM" id="SSF56801">
    <property type="entry name" value="Acetyl-CoA synthetase-like"/>
    <property type="match status" value="1"/>
</dbReference>
<dbReference type="Gene3D" id="3.30.559.30">
    <property type="entry name" value="Nonribosomal peptide synthetase, condensation domain"/>
    <property type="match status" value="1"/>
</dbReference>
<accession>A0ABR1NPJ2</accession>
<keyword evidence="2" id="KW-0597">Phosphoprotein</keyword>
<sequence length="1208" mass="133590">MTNPQDHALINSWNQIRPVTSQDCVPDLVERICKKYPDKLAVISSNDGLSLTYERLNKLASRLAGFLVTKYNLGRGAVIPLCFDKSPLAVVAMLAVLKAGAAYCCLDPQHPRARHDFILQSVKASLVLVSPEHQGLFSSPVLMVDCKLLRELDDSKGDDEPNFDQKRPGDTCIVAFSSGSTGAPKGIVHTHETLTTGLVQNGPRHGLDRPGIRVFQWCAYTFDISLTEIWGTLICGGVMCIPSEHERLNDVESAMSQMAVEWAFFTPSFARFFCRQHYRVETLKTLAVGGEALTQQDAHTFLEDLDLDRVVQVFGPAEFITMFLKTVTGRDPYPEDEMRQSEYVPFVPSNAHSWIVDPDDVERLAPVGAVGELLIEGPALFTGYLNDAQRTEAALVKAPQWRESMNTGPPAFRIYRSGDLVRYLGNGEMRYVSRKDGVVKLRGQFVDLGEIESLLRTALSSVLEGINMPAEMEAETAVLLATPQSVSFIPAGDQALVAFIRPNRNEKPKDRRDILRTAAKVLQTQLRKKVPEYMVPRLFYPIDAFPYNASGKLDRKALTLSVPSLDPEKWLRLSGPDSTEVSASANGELLNGHSPVARKHDGETHQVITDLLRKAWVDVLGLPESEFSIHDDFFQKGGNSMRAMELVAAARRHGISVTVGKIFGNPVFDHLVSAASISPNCGRNGKQGDHTRSSAETVPFSLLGPESTKDEILMQSITQCGLNEVDVQDILPATPLQSEFMNSGIRKPGTFVAQTWLAVPSNITIDRFQKVWKQLNNDFPTLRCRMVHIGDAKKTTCNEDFLVLLNSQRPLDWVKVAGGTQLDTYLAQDRATPMGYGDALVRYAILDNTMDAEHGKTRTMVLTMHQCIYDGFTVKRLHQAMNELLNCEDDSTAFATTSSFAPFLEHITIHSNNRNTECFWNDYFVGYGDGNTDGATRKQQSPFPALPDTFCVIEADSLFATNIQTPALGPNLKHITLPTIVLAGWTMVMNHYTGDTDIVLPMHVSGRGLPVPGIMDMAFPTIANVPVRVQLPTDLLEFLAHSAEQPTATTPRDLEQRQSVEEFLQKLQQDQIQLGTTTVSHAGLSAIITYSDSCRKAVNVCKHHPQGSLDIQYATATFRPDAGKNEDSNISAAKINVEMQVNVQDAKYFSPDDALSLGCYLLDGGVVRLVFVYDSKVVRKEQISEYATKLETSIRALVSVLGAGYERM</sequence>
<evidence type="ECO:0000256" key="2">
    <source>
        <dbReference type="ARBA" id="ARBA00022553"/>
    </source>
</evidence>
<dbReference type="InterPro" id="IPR009081">
    <property type="entry name" value="PP-bd_ACP"/>
</dbReference>
<dbReference type="SUPFAM" id="SSF52777">
    <property type="entry name" value="CoA-dependent acyltransferases"/>
    <property type="match status" value="2"/>
</dbReference>
<dbReference type="InterPro" id="IPR023213">
    <property type="entry name" value="CAT-like_dom_sf"/>
</dbReference>
<dbReference type="Gene3D" id="3.40.50.12780">
    <property type="entry name" value="N-terminal domain of ligase-like"/>
    <property type="match status" value="1"/>
</dbReference>
<dbReference type="Gene3D" id="3.30.300.30">
    <property type="match status" value="1"/>
</dbReference>
<dbReference type="CDD" id="cd05918">
    <property type="entry name" value="A_NRPS_SidN3_like"/>
    <property type="match status" value="1"/>
</dbReference>
<dbReference type="Pfam" id="PF00501">
    <property type="entry name" value="AMP-binding"/>
    <property type="match status" value="1"/>
</dbReference>
<keyword evidence="1" id="KW-0596">Phosphopantetheine</keyword>
<dbReference type="PROSITE" id="PS00455">
    <property type="entry name" value="AMP_BINDING"/>
    <property type="match status" value="1"/>
</dbReference>
<gene>
    <name evidence="5" type="ORF">SLS63_013045</name>
</gene>
<comment type="caution">
    <text evidence="5">The sequence shown here is derived from an EMBL/GenBank/DDBJ whole genome shotgun (WGS) entry which is preliminary data.</text>
</comment>
<keyword evidence="6" id="KW-1185">Reference proteome</keyword>
<dbReference type="InterPro" id="IPR036736">
    <property type="entry name" value="ACP-like_sf"/>
</dbReference>
<organism evidence="5 6">
    <name type="scientific">Diaporthe eres</name>
    <name type="common">Phomopsis oblonga</name>
    <dbReference type="NCBI Taxonomy" id="83184"/>
    <lineage>
        <taxon>Eukaryota</taxon>
        <taxon>Fungi</taxon>
        <taxon>Dikarya</taxon>
        <taxon>Ascomycota</taxon>
        <taxon>Pezizomycotina</taxon>
        <taxon>Sordariomycetes</taxon>
        <taxon>Sordariomycetidae</taxon>
        <taxon>Diaporthales</taxon>
        <taxon>Diaporthaceae</taxon>
        <taxon>Diaporthe</taxon>
        <taxon>Diaporthe eres species complex</taxon>
    </lineage>
</organism>
<dbReference type="InterPro" id="IPR042099">
    <property type="entry name" value="ANL_N_sf"/>
</dbReference>
<dbReference type="EMBL" id="JAKNSF020000161">
    <property type="protein sequence ID" value="KAK7710079.1"/>
    <property type="molecule type" value="Genomic_DNA"/>
</dbReference>
<dbReference type="InterPro" id="IPR020845">
    <property type="entry name" value="AMP-binding_CS"/>
</dbReference>
<evidence type="ECO:0000313" key="6">
    <source>
        <dbReference type="Proteomes" id="UP001430848"/>
    </source>
</evidence>
<proteinExistence type="predicted"/>
<dbReference type="Pfam" id="PF00668">
    <property type="entry name" value="Condensation"/>
    <property type="match status" value="1"/>
</dbReference>
<dbReference type="Proteomes" id="UP001430848">
    <property type="component" value="Unassembled WGS sequence"/>
</dbReference>
<dbReference type="InterPro" id="IPR001242">
    <property type="entry name" value="Condensation_dom"/>
</dbReference>
<evidence type="ECO:0000313" key="5">
    <source>
        <dbReference type="EMBL" id="KAK7710079.1"/>
    </source>
</evidence>
<dbReference type="Pfam" id="PF00550">
    <property type="entry name" value="PP-binding"/>
    <property type="match status" value="1"/>
</dbReference>
<dbReference type="Gene3D" id="3.30.559.10">
    <property type="entry name" value="Chloramphenicol acetyltransferase-like domain"/>
    <property type="match status" value="1"/>
</dbReference>
<evidence type="ECO:0000256" key="1">
    <source>
        <dbReference type="ARBA" id="ARBA00022450"/>
    </source>
</evidence>
<dbReference type="InterPro" id="IPR045851">
    <property type="entry name" value="AMP-bd_C_sf"/>
</dbReference>
<dbReference type="PANTHER" id="PTHR45527">
    <property type="entry name" value="NONRIBOSOMAL PEPTIDE SYNTHETASE"/>
    <property type="match status" value="1"/>
</dbReference>
<feature type="domain" description="Carrier" evidence="4">
    <location>
        <begin position="606"/>
        <end position="679"/>
    </location>
</feature>
<dbReference type="InterPro" id="IPR000873">
    <property type="entry name" value="AMP-dep_synth/lig_dom"/>
</dbReference>
<protein>
    <submittedName>
        <fullName evidence="5">NRPS</fullName>
    </submittedName>
</protein>
<dbReference type="Gene3D" id="1.10.1200.10">
    <property type="entry name" value="ACP-like"/>
    <property type="match status" value="1"/>
</dbReference>
<keyword evidence="3" id="KW-0436">Ligase</keyword>
<dbReference type="PANTHER" id="PTHR45527:SF16">
    <property type="entry name" value="NONRIBOSOMAL PEPTIDE SYNTHASE ATNA-RELATED"/>
    <property type="match status" value="1"/>
</dbReference>
<reference evidence="5 6" key="1">
    <citation type="submission" date="2024-02" db="EMBL/GenBank/DDBJ databases">
        <title>De novo assembly and annotation of 12 fungi associated with fruit tree decline syndrome in Ontario, Canada.</title>
        <authorList>
            <person name="Sulman M."/>
            <person name="Ellouze W."/>
            <person name="Ilyukhin E."/>
        </authorList>
    </citation>
    <scope>NUCLEOTIDE SEQUENCE [LARGE SCALE GENOMIC DNA]</scope>
    <source>
        <strain evidence="5 6">M169</strain>
    </source>
</reference>
<name>A0ABR1NPJ2_DIAER</name>
<dbReference type="SUPFAM" id="SSF47336">
    <property type="entry name" value="ACP-like"/>
    <property type="match status" value="1"/>
</dbReference>
<evidence type="ECO:0000256" key="3">
    <source>
        <dbReference type="ARBA" id="ARBA00022598"/>
    </source>
</evidence>